<evidence type="ECO:0000313" key="7">
    <source>
        <dbReference type="Proteomes" id="UP000504640"/>
    </source>
</evidence>
<organism evidence="7 8">
    <name type="scientific">Sapajus apella</name>
    <name type="common">Brown-capped capuchin</name>
    <name type="synonym">Cebus apella</name>
    <dbReference type="NCBI Taxonomy" id="9515"/>
    <lineage>
        <taxon>Eukaryota</taxon>
        <taxon>Metazoa</taxon>
        <taxon>Chordata</taxon>
        <taxon>Craniata</taxon>
        <taxon>Vertebrata</taxon>
        <taxon>Euteleostomi</taxon>
        <taxon>Mammalia</taxon>
        <taxon>Eutheria</taxon>
        <taxon>Euarchontoglires</taxon>
        <taxon>Primates</taxon>
        <taxon>Haplorrhini</taxon>
        <taxon>Platyrrhini</taxon>
        <taxon>Cebidae</taxon>
        <taxon>Cebinae</taxon>
        <taxon>Sapajus</taxon>
    </lineage>
</organism>
<evidence type="ECO:0000256" key="6">
    <source>
        <dbReference type="ARBA" id="ARBA00022815"/>
    </source>
</evidence>
<dbReference type="CTD" id="129521"/>
<dbReference type="InterPro" id="IPR018070">
    <property type="entry name" value="Neuromedin-U_amidation-site"/>
</dbReference>
<evidence type="ECO:0000256" key="1">
    <source>
        <dbReference type="ARBA" id="ARBA00004613"/>
    </source>
</evidence>
<dbReference type="Proteomes" id="UP000504640">
    <property type="component" value="Unplaced"/>
</dbReference>
<keyword evidence="4" id="KW-0964">Secreted</keyword>
<comment type="similarity">
    <text evidence="2">Belongs to the NmU family.</text>
</comment>
<proteinExistence type="inferred from homology"/>
<keyword evidence="5" id="KW-0732">Signal</keyword>
<accession>A0A6J3G136</accession>
<dbReference type="AlphaFoldDB" id="A0A6J3G136"/>
<gene>
    <name evidence="8" type="primary">NMS</name>
</gene>
<protein>
    <recommendedName>
        <fullName evidence="3">Neuromedin-S</fullName>
    </recommendedName>
</protein>
<evidence type="ECO:0000313" key="8">
    <source>
        <dbReference type="RefSeq" id="XP_032111172.1"/>
    </source>
</evidence>
<dbReference type="GO" id="GO:0005576">
    <property type="term" value="C:extracellular region"/>
    <property type="evidence" value="ECO:0007669"/>
    <property type="project" value="UniProtKB-SubCell"/>
</dbReference>
<dbReference type="InterPro" id="IPR043253">
    <property type="entry name" value="NmS"/>
</dbReference>
<evidence type="ECO:0000256" key="5">
    <source>
        <dbReference type="ARBA" id="ARBA00022729"/>
    </source>
</evidence>
<dbReference type="PANTHER" id="PTHR32414:SF2">
    <property type="entry name" value="NEUROMEDIN-S"/>
    <property type="match status" value="1"/>
</dbReference>
<dbReference type="GeneID" id="116534704"/>
<dbReference type="PROSITE" id="PS00967">
    <property type="entry name" value="NMU"/>
    <property type="match status" value="1"/>
</dbReference>
<name>A0A6J3G136_SAPAP</name>
<dbReference type="PANTHER" id="PTHR32414">
    <property type="entry name" value="NEUROMEDIN-S"/>
    <property type="match status" value="1"/>
</dbReference>
<keyword evidence="6" id="KW-0027">Amidation</keyword>
<comment type="subcellular location">
    <subcellularLocation>
        <location evidence="1">Secreted</location>
    </subcellularLocation>
</comment>
<sequence length="174" mass="20205">MRNSSPSSTRLWPARRSQTLTMKHLRPHFLLILVIYCFCMLPIPSSGFPQPLADPPDGLDIVQLEQLAYYLSRWAPLSHQYKDNQDVYKRFLFHYSRTQEAIHPVKTGLPPVHPLMHLAAKLADRRIKRFLQQGSATAAVDFTKKDHAATWGRPFFVFRPRNGRNIEDEAQIQR</sequence>
<keyword evidence="7" id="KW-1185">Reference proteome</keyword>
<evidence type="ECO:0000256" key="3">
    <source>
        <dbReference type="ARBA" id="ARBA00013514"/>
    </source>
</evidence>
<evidence type="ECO:0000256" key="4">
    <source>
        <dbReference type="ARBA" id="ARBA00022525"/>
    </source>
</evidence>
<reference evidence="8" key="1">
    <citation type="submission" date="2025-08" db="UniProtKB">
        <authorList>
            <consortium name="RefSeq"/>
        </authorList>
    </citation>
    <scope>IDENTIFICATION</scope>
    <source>
        <tissue evidence="8">Blood</tissue>
    </source>
</reference>
<dbReference type="RefSeq" id="XP_032111172.1">
    <property type="nucleotide sequence ID" value="XM_032255281.1"/>
</dbReference>
<evidence type="ECO:0000256" key="2">
    <source>
        <dbReference type="ARBA" id="ARBA00009957"/>
    </source>
</evidence>